<feature type="transmembrane region" description="Helical" evidence="1">
    <location>
        <begin position="47"/>
        <end position="70"/>
    </location>
</feature>
<comment type="caution">
    <text evidence="2">The sequence shown here is derived from an EMBL/GenBank/DDBJ whole genome shotgun (WGS) entry which is preliminary data.</text>
</comment>
<evidence type="ECO:0000256" key="1">
    <source>
        <dbReference type="SAM" id="Phobius"/>
    </source>
</evidence>
<evidence type="ECO:0000313" key="2">
    <source>
        <dbReference type="EMBL" id="KAF4456689.1"/>
    </source>
</evidence>
<name>A0A8H4NZ85_9HYPO</name>
<keyword evidence="3" id="KW-1185">Reference proteome</keyword>
<dbReference type="EMBL" id="JAADJG010000048">
    <property type="protein sequence ID" value="KAF4456689.1"/>
    <property type="molecule type" value="Genomic_DNA"/>
</dbReference>
<proteinExistence type="predicted"/>
<evidence type="ECO:0000313" key="3">
    <source>
        <dbReference type="Proteomes" id="UP000605986"/>
    </source>
</evidence>
<gene>
    <name evidence="2" type="ORF">F53441_1245</name>
</gene>
<keyword evidence="1" id="KW-1133">Transmembrane helix</keyword>
<keyword evidence="1" id="KW-0472">Membrane</keyword>
<keyword evidence="1" id="KW-0812">Transmembrane</keyword>
<protein>
    <submittedName>
        <fullName evidence="2">Uncharacterized protein</fullName>
    </submittedName>
</protein>
<organism evidence="2 3">
    <name type="scientific">Fusarium austroafricanum</name>
    <dbReference type="NCBI Taxonomy" id="2364996"/>
    <lineage>
        <taxon>Eukaryota</taxon>
        <taxon>Fungi</taxon>
        <taxon>Dikarya</taxon>
        <taxon>Ascomycota</taxon>
        <taxon>Pezizomycotina</taxon>
        <taxon>Sordariomycetes</taxon>
        <taxon>Hypocreomycetidae</taxon>
        <taxon>Hypocreales</taxon>
        <taxon>Nectriaceae</taxon>
        <taxon>Fusarium</taxon>
        <taxon>Fusarium concolor species complex</taxon>
    </lineage>
</organism>
<sequence>MSNDNRITCPENGNSTDCLLRQVLQALERQKIDKDSEYNWNPINFGFTVPIGIFAAIFALIASYQAILAAGVGRRKCNRKAIGKWGTMTRRRWSLHELQQLSIATTPILTSTQLSKILEEESVDGLEGNHATGDNHDGGKCRKEPPVAMWLRLLEHGGLQNVDLSQHVATTMADYLPSDLLAVPAYAEVGLIISIAAVMGAHSFETGTDSPYPVVLGDGFQFDFRQHPTLGTIGAYSRYGDDPDVQERPTKAELATAIQHSRGRIGVRGAAMGRLHISSVSIESILSLDTKPHLDDPVSYLSLSEWNPMGIFLLRHACSGSLKWPSICHLERPFMADEYRLLWLLASETPQDLPAIFPSSLSGNGLSMLAMASKLWSTGTPKSSQMGILEPIKGLEWGMDEALAIRDFTPDALEYLMALSDPRASWKKERKLPEKTLEKLALFEHLSHRRPVVFIDVFRRSFTFLHSVEDFDAWFQTMQPLQRLVFLLMVLVQLQQLDRFLLARDAGCITSRLYTTTLALLRIESIISDKRSRANLQTTPNWEESLRSNRWSSLNMSFAIHQAPISRHLEFLQILDCVLESPENSESQQNKTPFLHLRRDIDDLLDMNNDGMYKDEGRSEDLLNKLKETIQDLYVACQGLYGSEEKYKLIMKREPTDMQTEAYISGEENVSNILIWRAILLSILFQTAPDNSDALTSGLWEHVIPIL</sequence>
<dbReference type="AlphaFoldDB" id="A0A8H4NZ85"/>
<dbReference type="OrthoDB" id="5099547at2759"/>
<dbReference type="Proteomes" id="UP000605986">
    <property type="component" value="Unassembled WGS sequence"/>
</dbReference>
<reference evidence="2" key="1">
    <citation type="submission" date="2020-01" db="EMBL/GenBank/DDBJ databases">
        <title>Identification and distribution of gene clusters putatively required for synthesis of sphingolipid metabolism inhibitors in phylogenetically diverse species of the filamentous fungus Fusarium.</title>
        <authorList>
            <person name="Kim H.-S."/>
            <person name="Busman M."/>
            <person name="Brown D.W."/>
            <person name="Divon H."/>
            <person name="Uhlig S."/>
            <person name="Proctor R.H."/>
        </authorList>
    </citation>
    <scope>NUCLEOTIDE SEQUENCE</scope>
    <source>
        <strain evidence="2">NRRL 53441</strain>
    </source>
</reference>
<accession>A0A8H4NZ85</accession>